<dbReference type="GO" id="GO:0004521">
    <property type="term" value="F:RNA endonuclease activity"/>
    <property type="evidence" value="ECO:0007669"/>
    <property type="project" value="UniProtKB-UniRule"/>
</dbReference>
<protein>
    <recommendedName>
        <fullName evidence="3 7">Ribonuclease</fullName>
        <ecNumber evidence="7">3.1.27.-</ecNumber>
    </recommendedName>
</protein>
<dbReference type="PIRSF" id="PIRSF001013">
    <property type="entry name" value="Barnase"/>
    <property type="match status" value="1"/>
</dbReference>
<keyword evidence="5 7" id="KW-0540">Nuclease</keyword>
<dbReference type="InterPro" id="IPR000026">
    <property type="entry name" value="N1-like"/>
</dbReference>
<proteinExistence type="inferred from homology"/>
<dbReference type="GO" id="GO:0016787">
    <property type="term" value="F:hydrolase activity"/>
    <property type="evidence" value="ECO:0007669"/>
    <property type="project" value="UniProtKB-KW"/>
</dbReference>
<dbReference type="EMBL" id="FOGC01000003">
    <property type="protein sequence ID" value="SEQ47278.1"/>
    <property type="molecule type" value="Genomic_DNA"/>
</dbReference>
<keyword evidence="7" id="KW-0255">Endonuclease</keyword>
<dbReference type="RefSeq" id="WP_177173092.1">
    <property type="nucleotide sequence ID" value="NZ_FOGC01000003.1"/>
</dbReference>
<dbReference type="STRING" id="988801.SAMN05216522_103140"/>
<feature type="active site" description="Proton acceptor" evidence="8">
    <location>
        <position position="118"/>
    </location>
</feature>
<organism evidence="9 10">
    <name type="scientific">Rosenbergiella nectarea</name>
    <dbReference type="NCBI Taxonomy" id="988801"/>
    <lineage>
        <taxon>Bacteria</taxon>
        <taxon>Pseudomonadati</taxon>
        <taxon>Pseudomonadota</taxon>
        <taxon>Gammaproteobacteria</taxon>
        <taxon>Enterobacterales</taxon>
        <taxon>Erwiniaceae</taxon>
        <taxon>Rosenbergiella</taxon>
    </lineage>
</organism>
<accession>A0A1H9GBZ1</accession>
<keyword evidence="6 7" id="KW-0378">Hydrolase</keyword>
<sequence>MQLKKFRPLIIVFMLLIGFALKAWHSASTSHNVPPSPSKQTSASSVTANTDPRFVARYLQSHQTLPDYYIRKGEARRKGWVASKGNLCEVLPGRVIGGDRFSNREHRLPEKAGRSWQEADVNFSCGRRNSDRLLFSSDGLIYLTTDHYRSFQQVP</sequence>
<dbReference type="GO" id="GO:0005576">
    <property type="term" value="C:extracellular region"/>
    <property type="evidence" value="ECO:0007669"/>
    <property type="project" value="UniProtKB-SubCell"/>
</dbReference>
<evidence type="ECO:0000256" key="2">
    <source>
        <dbReference type="ARBA" id="ARBA00009006"/>
    </source>
</evidence>
<evidence type="ECO:0000256" key="4">
    <source>
        <dbReference type="ARBA" id="ARBA00022525"/>
    </source>
</evidence>
<comment type="subcellular location">
    <subcellularLocation>
        <location evidence="1 7">Secreted</location>
    </subcellularLocation>
</comment>
<keyword evidence="10" id="KW-1185">Reference proteome</keyword>
<feature type="active site" description="Proton donor" evidence="8">
    <location>
        <position position="147"/>
    </location>
</feature>
<dbReference type="EC" id="3.1.27.-" evidence="7"/>
<dbReference type="GO" id="GO:0003723">
    <property type="term" value="F:RNA binding"/>
    <property type="evidence" value="ECO:0007669"/>
    <property type="project" value="UniProtKB-UniRule"/>
</dbReference>
<evidence type="ECO:0000256" key="6">
    <source>
        <dbReference type="ARBA" id="ARBA00022801"/>
    </source>
</evidence>
<dbReference type="Pfam" id="PF00545">
    <property type="entry name" value="Ribonuclease"/>
    <property type="match status" value="1"/>
</dbReference>
<evidence type="ECO:0000256" key="5">
    <source>
        <dbReference type="ARBA" id="ARBA00022722"/>
    </source>
</evidence>
<gene>
    <name evidence="9" type="ORF">SAMN05216522_103140</name>
</gene>
<dbReference type="AlphaFoldDB" id="A0A1H9GBZ1"/>
<dbReference type="SUPFAM" id="SSF53933">
    <property type="entry name" value="Microbial ribonucleases"/>
    <property type="match status" value="1"/>
</dbReference>
<evidence type="ECO:0000313" key="9">
    <source>
        <dbReference type="EMBL" id="SEQ47278.1"/>
    </source>
</evidence>
<reference evidence="10" key="1">
    <citation type="submission" date="2016-10" db="EMBL/GenBank/DDBJ databases">
        <authorList>
            <person name="Varghese N."/>
            <person name="Submissions S."/>
        </authorList>
    </citation>
    <scope>NUCLEOTIDE SEQUENCE [LARGE SCALE GENOMIC DNA]</scope>
    <source>
        <strain evidence="10">8N4</strain>
    </source>
</reference>
<dbReference type="InterPro" id="IPR001887">
    <property type="entry name" value="Barnase"/>
</dbReference>
<comment type="similarity">
    <text evidence="2 7">Belongs to the ribonuclease N1/T1 family.</text>
</comment>
<dbReference type="PRINTS" id="PR00117">
    <property type="entry name" value="BARNASE"/>
</dbReference>
<dbReference type="InterPro" id="IPR053753">
    <property type="entry name" value="RNase_N1/T1-like_sf"/>
</dbReference>
<evidence type="ECO:0000256" key="3">
    <source>
        <dbReference type="ARBA" id="ARBA00022214"/>
    </source>
</evidence>
<evidence type="ECO:0000256" key="1">
    <source>
        <dbReference type="ARBA" id="ARBA00004613"/>
    </source>
</evidence>
<evidence type="ECO:0000256" key="8">
    <source>
        <dbReference type="PIRSR" id="PIRSR001013-1"/>
    </source>
</evidence>
<evidence type="ECO:0000313" key="10">
    <source>
        <dbReference type="Proteomes" id="UP000242515"/>
    </source>
</evidence>
<dbReference type="Proteomes" id="UP000242515">
    <property type="component" value="Unassembled WGS sequence"/>
</dbReference>
<name>A0A1H9GBZ1_9GAMM</name>
<dbReference type="InterPro" id="IPR016191">
    <property type="entry name" value="Ribonuclease/ribotoxin"/>
</dbReference>
<keyword evidence="4 7" id="KW-0964">Secreted</keyword>
<evidence type="ECO:0000256" key="7">
    <source>
        <dbReference type="PIRNR" id="PIRNR001013"/>
    </source>
</evidence>
<dbReference type="Gene3D" id="3.40.20.20">
    <property type="match status" value="2"/>
</dbReference>